<proteinExistence type="predicted"/>
<name>A0A2U7UBE8_9VIRU</name>
<gene>
    <name evidence="2" type="ORF">pneo_cds_105</name>
</gene>
<dbReference type="KEGG" id="vg:36842103"/>
<dbReference type="Proteomes" id="UP000249287">
    <property type="component" value="Segment"/>
</dbReference>
<feature type="compositionally biased region" description="Basic and acidic residues" evidence="1">
    <location>
        <begin position="29"/>
        <end position="44"/>
    </location>
</feature>
<accession>A0A2U7UBE8</accession>
<dbReference type="GeneID" id="36842103"/>
<feature type="region of interest" description="Disordered" evidence="1">
    <location>
        <begin position="29"/>
        <end position="107"/>
    </location>
</feature>
<protein>
    <submittedName>
        <fullName evidence="2">Uncharacterized protein</fullName>
    </submittedName>
</protein>
<feature type="compositionally biased region" description="Basic and acidic residues" evidence="1">
    <location>
        <begin position="85"/>
        <end position="98"/>
    </location>
</feature>
<organism evidence="2">
    <name type="scientific">Pandoravirus neocaledonia</name>
    <dbReference type="NCBI Taxonomy" id="2107708"/>
    <lineage>
        <taxon>Viruses</taxon>
        <taxon>Pandoravirus</taxon>
    </lineage>
</organism>
<dbReference type="RefSeq" id="YP_009481715.1">
    <property type="nucleotide sequence ID" value="NC_037666.1"/>
</dbReference>
<reference evidence="2" key="1">
    <citation type="journal article" date="2018" name="Nat. Commun.">
        <title>Diversity and evolution of the emerging Pandoraviridae family.</title>
        <authorList>
            <person name="Legendre M."/>
            <person name="Fabre E."/>
            <person name="Poirot O."/>
            <person name="Jeudy S."/>
            <person name="Lartigue A."/>
            <person name="Alempic J.M."/>
            <person name="Beucher L."/>
            <person name="Philippe N."/>
            <person name="Bertaux L."/>
            <person name="Christo-Foroux E."/>
            <person name="Labadie K."/>
            <person name="Coute Y."/>
            <person name="Abergel C."/>
            <person name="Claverie J.M."/>
        </authorList>
    </citation>
    <scope>NUCLEOTIDE SEQUENCE [LARGE SCALE GENOMIC DNA]</scope>
    <source>
        <strain evidence="2">Neocaledonia</strain>
    </source>
</reference>
<dbReference type="EMBL" id="MG011690">
    <property type="protein sequence ID" value="AVK75712.1"/>
    <property type="molecule type" value="Genomic_DNA"/>
</dbReference>
<evidence type="ECO:0000256" key="1">
    <source>
        <dbReference type="SAM" id="MobiDB-lite"/>
    </source>
</evidence>
<evidence type="ECO:0000313" key="2">
    <source>
        <dbReference type="EMBL" id="AVK75712.1"/>
    </source>
</evidence>
<sequence>MLVYNPLPRDKATRVFFLTHAKKLAHPKEQTARRLHMNQKEKPCSDQTLEGSAIARWTIDPDPPDGSQIVEPKPRGRPPPQLTKQQRDAARAAWEAKSHASTLSGRP</sequence>